<dbReference type="Proteomes" id="UP000709959">
    <property type="component" value="Unassembled WGS sequence"/>
</dbReference>
<evidence type="ECO:0000256" key="10">
    <source>
        <dbReference type="ARBA" id="ARBA00023225"/>
    </source>
</evidence>
<keyword evidence="11" id="KW-0282">Flagellum</keyword>
<keyword evidence="5" id="KW-1003">Cell membrane</keyword>
<comment type="similarity">
    <text evidence="2">Belongs to the FliJ family.</text>
</comment>
<protein>
    <recommendedName>
        <fullName evidence="3">Flagellar FliJ protein</fullName>
    </recommendedName>
</protein>
<evidence type="ECO:0000256" key="2">
    <source>
        <dbReference type="ARBA" id="ARBA00010004"/>
    </source>
</evidence>
<evidence type="ECO:0000256" key="9">
    <source>
        <dbReference type="ARBA" id="ARBA00023136"/>
    </source>
</evidence>
<evidence type="ECO:0000256" key="6">
    <source>
        <dbReference type="ARBA" id="ARBA00022500"/>
    </source>
</evidence>
<organism evidence="11 12">
    <name type="scientific">Candidatus Geothrix odensensis</name>
    <dbReference type="NCBI Taxonomy" id="2954440"/>
    <lineage>
        <taxon>Bacteria</taxon>
        <taxon>Pseudomonadati</taxon>
        <taxon>Acidobacteriota</taxon>
        <taxon>Holophagae</taxon>
        <taxon>Holophagales</taxon>
        <taxon>Holophagaceae</taxon>
        <taxon>Geothrix</taxon>
    </lineage>
</organism>
<evidence type="ECO:0000256" key="3">
    <source>
        <dbReference type="ARBA" id="ARBA00020392"/>
    </source>
</evidence>
<evidence type="ECO:0000256" key="5">
    <source>
        <dbReference type="ARBA" id="ARBA00022475"/>
    </source>
</evidence>
<evidence type="ECO:0000256" key="8">
    <source>
        <dbReference type="ARBA" id="ARBA00022927"/>
    </source>
</evidence>
<dbReference type="EMBL" id="JADKCH010000004">
    <property type="protein sequence ID" value="MBK8572362.1"/>
    <property type="molecule type" value="Genomic_DNA"/>
</dbReference>
<dbReference type="GO" id="GO:0009288">
    <property type="term" value="C:bacterial-type flagellum"/>
    <property type="evidence" value="ECO:0007669"/>
    <property type="project" value="InterPro"/>
</dbReference>
<evidence type="ECO:0000256" key="1">
    <source>
        <dbReference type="ARBA" id="ARBA00004413"/>
    </source>
</evidence>
<dbReference type="GO" id="GO:0015031">
    <property type="term" value="P:protein transport"/>
    <property type="evidence" value="ECO:0007669"/>
    <property type="project" value="UniProtKB-KW"/>
</dbReference>
<keyword evidence="11" id="KW-0969">Cilium</keyword>
<evidence type="ECO:0000313" key="11">
    <source>
        <dbReference type="EMBL" id="MBK8572362.1"/>
    </source>
</evidence>
<dbReference type="InterPro" id="IPR053716">
    <property type="entry name" value="Flag_assembly_chemotaxis_eff"/>
</dbReference>
<dbReference type="Pfam" id="PF02050">
    <property type="entry name" value="FliJ"/>
    <property type="match status" value="1"/>
</dbReference>
<reference evidence="11 12" key="1">
    <citation type="submission" date="2020-10" db="EMBL/GenBank/DDBJ databases">
        <title>Connecting structure to function with the recovery of over 1000 high-quality activated sludge metagenome-assembled genomes encoding full-length rRNA genes using long-read sequencing.</title>
        <authorList>
            <person name="Singleton C.M."/>
            <person name="Petriglieri F."/>
            <person name="Kristensen J.M."/>
            <person name="Kirkegaard R.H."/>
            <person name="Michaelsen T.Y."/>
            <person name="Andersen M.H."/>
            <person name="Karst S.M."/>
            <person name="Dueholm M.S."/>
            <person name="Nielsen P.H."/>
            <person name="Albertsen M."/>
        </authorList>
    </citation>
    <scope>NUCLEOTIDE SEQUENCE [LARGE SCALE GENOMIC DNA]</scope>
    <source>
        <strain evidence="11">OdNE_18-Q3-R46-58_MAXAC.008</strain>
    </source>
</reference>
<keyword evidence="7" id="KW-1005">Bacterial flagellum biogenesis</keyword>
<dbReference type="GO" id="GO:0044781">
    <property type="term" value="P:bacterial-type flagellum organization"/>
    <property type="evidence" value="ECO:0007669"/>
    <property type="project" value="UniProtKB-KW"/>
</dbReference>
<dbReference type="GO" id="GO:0005886">
    <property type="term" value="C:plasma membrane"/>
    <property type="evidence" value="ECO:0007669"/>
    <property type="project" value="UniProtKB-SubCell"/>
</dbReference>
<sequence>MAARFHFRLEPVRKLREALEREAERALARAIQAELEVRAYLESLDTQRLAIFEARRLGAGQLLDLELWRAGERFLVVLERRQVEGYERLRQASAQVAAAREALTHAHRDHLMLVRLKERRALQHEQEQQLREALAMDELAVLRHHRQSA</sequence>
<keyword evidence="9" id="KW-0472">Membrane</keyword>
<gene>
    <name evidence="11" type="ORF">IPN91_06865</name>
</gene>
<name>A0A936K7F8_9BACT</name>
<dbReference type="AlphaFoldDB" id="A0A936K7F8"/>
<keyword evidence="10" id="KW-1006">Bacterial flagellum protein export</keyword>
<keyword evidence="8" id="KW-0653">Protein transport</keyword>
<comment type="subcellular location">
    <subcellularLocation>
        <location evidence="1">Cell membrane</location>
        <topology evidence="1">Peripheral membrane protein</topology>
        <orientation evidence="1">Cytoplasmic side</orientation>
    </subcellularLocation>
</comment>
<evidence type="ECO:0000313" key="12">
    <source>
        <dbReference type="Proteomes" id="UP000709959"/>
    </source>
</evidence>
<accession>A0A936K7F8</accession>
<evidence type="ECO:0000256" key="4">
    <source>
        <dbReference type="ARBA" id="ARBA00022448"/>
    </source>
</evidence>
<keyword evidence="6" id="KW-0145">Chemotaxis</keyword>
<evidence type="ECO:0000256" key="7">
    <source>
        <dbReference type="ARBA" id="ARBA00022795"/>
    </source>
</evidence>
<dbReference type="Gene3D" id="1.10.287.1700">
    <property type="match status" value="1"/>
</dbReference>
<dbReference type="GO" id="GO:0071973">
    <property type="term" value="P:bacterial-type flagellum-dependent cell motility"/>
    <property type="evidence" value="ECO:0007669"/>
    <property type="project" value="InterPro"/>
</dbReference>
<dbReference type="GO" id="GO:0006935">
    <property type="term" value="P:chemotaxis"/>
    <property type="evidence" value="ECO:0007669"/>
    <property type="project" value="UniProtKB-KW"/>
</dbReference>
<proteinExistence type="inferred from homology"/>
<comment type="caution">
    <text evidence="11">The sequence shown here is derived from an EMBL/GenBank/DDBJ whole genome shotgun (WGS) entry which is preliminary data.</text>
</comment>
<keyword evidence="11" id="KW-0966">Cell projection</keyword>
<keyword evidence="4" id="KW-0813">Transport</keyword>
<dbReference type="InterPro" id="IPR012823">
    <property type="entry name" value="Flagell_FliJ"/>
</dbReference>